<proteinExistence type="inferred from homology"/>
<dbReference type="HAMAP" id="MF_00074">
    <property type="entry name" value="16SrRNA_methyltr_G"/>
    <property type="match status" value="1"/>
</dbReference>
<keyword evidence="5 6" id="KW-0949">S-adenosyl-L-methionine</keyword>
<evidence type="ECO:0000256" key="4">
    <source>
        <dbReference type="ARBA" id="ARBA00022679"/>
    </source>
</evidence>
<organism evidence="7 8">
    <name type="scientific">Tectimicrobiota bacterium</name>
    <dbReference type="NCBI Taxonomy" id="2528274"/>
    <lineage>
        <taxon>Bacteria</taxon>
        <taxon>Pseudomonadati</taxon>
        <taxon>Nitrospinota/Tectimicrobiota group</taxon>
        <taxon>Candidatus Tectimicrobiota</taxon>
    </lineage>
</organism>
<accession>A0A932M198</accession>
<comment type="caution">
    <text evidence="6">Lacks conserved residue(s) required for the propagation of feature annotation.</text>
</comment>
<evidence type="ECO:0000256" key="3">
    <source>
        <dbReference type="ARBA" id="ARBA00022603"/>
    </source>
</evidence>
<protein>
    <recommendedName>
        <fullName evidence="6">Ribosomal RNA small subunit methyltransferase G</fullName>
        <ecNumber evidence="6">2.1.1.-</ecNumber>
    </recommendedName>
    <alternativeName>
        <fullName evidence="6">16S rRNA 7-methylguanosine methyltransferase</fullName>
        <shortName evidence="6">16S rRNA m7G methyltransferase</shortName>
    </alternativeName>
</protein>
<dbReference type="PANTHER" id="PTHR31760">
    <property type="entry name" value="S-ADENOSYL-L-METHIONINE-DEPENDENT METHYLTRANSFERASES SUPERFAMILY PROTEIN"/>
    <property type="match status" value="1"/>
</dbReference>
<dbReference type="AlphaFoldDB" id="A0A932M198"/>
<evidence type="ECO:0000256" key="2">
    <source>
        <dbReference type="ARBA" id="ARBA00022552"/>
    </source>
</evidence>
<comment type="similarity">
    <text evidence="6">Belongs to the methyltransferase superfamily. RNA methyltransferase RsmG family.</text>
</comment>
<keyword evidence="3 6" id="KW-0489">Methyltransferase</keyword>
<evidence type="ECO:0000256" key="5">
    <source>
        <dbReference type="ARBA" id="ARBA00022691"/>
    </source>
</evidence>
<comment type="subcellular location">
    <subcellularLocation>
        <location evidence="6">Cytoplasm</location>
    </subcellularLocation>
</comment>
<comment type="function">
    <text evidence="6">Specifically methylates the N7 position of a guanine in 16S rRNA.</text>
</comment>
<gene>
    <name evidence="6 7" type="primary">rsmG</name>
    <name evidence="7" type="ORF">HYY65_09685</name>
</gene>
<dbReference type="SUPFAM" id="SSF53335">
    <property type="entry name" value="S-adenosyl-L-methionine-dependent methyltransferases"/>
    <property type="match status" value="1"/>
</dbReference>
<dbReference type="EC" id="2.1.1.-" evidence="6"/>
<dbReference type="PANTHER" id="PTHR31760:SF0">
    <property type="entry name" value="S-ADENOSYL-L-METHIONINE-DEPENDENT METHYLTRANSFERASES SUPERFAMILY PROTEIN"/>
    <property type="match status" value="1"/>
</dbReference>
<comment type="caution">
    <text evidence="7">The sequence shown here is derived from an EMBL/GenBank/DDBJ whole genome shotgun (WGS) entry which is preliminary data.</text>
</comment>
<keyword evidence="4 6" id="KW-0808">Transferase</keyword>
<feature type="binding site" evidence="6">
    <location>
        <begin position="111"/>
        <end position="112"/>
    </location>
    <ligand>
        <name>S-adenosyl-L-methionine</name>
        <dbReference type="ChEBI" id="CHEBI:59789"/>
    </ligand>
</feature>
<evidence type="ECO:0000313" key="7">
    <source>
        <dbReference type="EMBL" id="MBI3015309.1"/>
    </source>
</evidence>
<evidence type="ECO:0000256" key="6">
    <source>
        <dbReference type="HAMAP-Rule" id="MF_00074"/>
    </source>
</evidence>
<sequence>MQPVQKAFFLTYLREIQRWNRVVNLTGLRDEAGIIRSLFAAAALWPLPQEEPGGRFLDVGSGAGIPGIPLKILHPEGTWTLLERSRRKASFLKHMAALLGLPGLHVVGADLQELARDESWRGQFQVVVSRAALKLPRLVSSCLPLMSPGGVLITQKGEGFEQEIAQASGRCERFGGDLEGVQEILSPWGARLRFVTIRRRGL</sequence>
<evidence type="ECO:0000256" key="1">
    <source>
        <dbReference type="ARBA" id="ARBA00022490"/>
    </source>
</evidence>
<dbReference type="InterPro" id="IPR003682">
    <property type="entry name" value="rRNA_ssu_MeTfrase_G"/>
</dbReference>
<dbReference type="Proteomes" id="UP000741360">
    <property type="component" value="Unassembled WGS sequence"/>
</dbReference>
<keyword evidence="2 6" id="KW-0698">rRNA processing</keyword>
<feature type="binding site" evidence="6">
    <location>
        <begin position="83"/>
        <end position="85"/>
    </location>
    <ligand>
        <name>S-adenosyl-L-methionine</name>
        <dbReference type="ChEBI" id="CHEBI:59789"/>
    </ligand>
</feature>
<dbReference type="Pfam" id="PF02527">
    <property type="entry name" value="GidB"/>
    <property type="match status" value="1"/>
</dbReference>
<dbReference type="EMBL" id="JACPSX010000183">
    <property type="protein sequence ID" value="MBI3015309.1"/>
    <property type="molecule type" value="Genomic_DNA"/>
</dbReference>
<reference evidence="7" key="1">
    <citation type="submission" date="2020-07" db="EMBL/GenBank/DDBJ databases">
        <title>Huge and variable diversity of episymbiotic CPR bacteria and DPANN archaea in groundwater ecosystems.</title>
        <authorList>
            <person name="He C.Y."/>
            <person name="Keren R."/>
            <person name="Whittaker M."/>
            <person name="Farag I.F."/>
            <person name="Doudna J."/>
            <person name="Cate J.H.D."/>
            <person name="Banfield J.F."/>
        </authorList>
    </citation>
    <scope>NUCLEOTIDE SEQUENCE</scope>
    <source>
        <strain evidence="7">NC_groundwater_717_Ag_S-0.2um_59_8</strain>
    </source>
</reference>
<dbReference type="Gene3D" id="3.40.50.150">
    <property type="entry name" value="Vaccinia Virus protein VP39"/>
    <property type="match status" value="1"/>
</dbReference>
<dbReference type="NCBIfam" id="TIGR00138">
    <property type="entry name" value="rsmG_gidB"/>
    <property type="match status" value="1"/>
</dbReference>
<name>A0A932M198_UNCTE</name>
<keyword evidence="1 6" id="KW-0963">Cytoplasm</keyword>
<dbReference type="GO" id="GO:0005829">
    <property type="term" value="C:cytosol"/>
    <property type="evidence" value="ECO:0007669"/>
    <property type="project" value="TreeGrafter"/>
</dbReference>
<dbReference type="GO" id="GO:0070043">
    <property type="term" value="F:rRNA (guanine-N7-)-methyltransferase activity"/>
    <property type="evidence" value="ECO:0007669"/>
    <property type="project" value="UniProtKB-UniRule"/>
</dbReference>
<feature type="binding site" evidence="6">
    <location>
        <position position="60"/>
    </location>
    <ligand>
        <name>S-adenosyl-L-methionine</name>
        <dbReference type="ChEBI" id="CHEBI:59789"/>
    </ligand>
</feature>
<evidence type="ECO:0000313" key="8">
    <source>
        <dbReference type="Proteomes" id="UP000741360"/>
    </source>
</evidence>
<dbReference type="CDD" id="cd02440">
    <property type="entry name" value="AdoMet_MTases"/>
    <property type="match status" value="1"/>
</dbReference>
<feature type="binding site" evidence="6">
    <location>
        <position position="130"/>
    </location>
    <ligand>
        <name>S-adenosyl-L-methionine</name>
        <dbReference type="ChEBI" id="CHEBI:59789"/>
    </ligand>
</feature>
<dbReference type="InterPro" id="IPR029063">
    <property type="entry name" value="SAM-dependent_MTases_sf"/>
</dbReference>